<dbReference type="Proteomes" id="UP001186974">
    <property type="component" value="Unassembled WGS sequence"/>
</dbReference>
<comment type="caution">
    <text evidence="1">The sequence shown here is derived from an EMBL/GenBank/DDBJ whole genome shotgun (WGS) entry which is preliminary data.</text>
</comment>
<gene>
    <name evidence="1" type="ORF">LTS18_014512</name>
</gene>
<accession>A0ACC3CVC6</accession>
<evidence type="ECO:0000313" key="2">
    <source>
        <dbReference type="Proteomes" id="UP001186974"/>
    </source>
</evidence>
<keyword evidence="2" id="KW-1185">Reference proteome</keyword>
<name>A0ACC3CVC6_9PEZI</name>
<reference evidence="1" key="1">
    <citation type="submission" date="2024-09" db="EMBL/GenBank/DDBJ databases">
        <title>Black Yeasts Isolated from many extreme environments.</title>
        <authorList>
            <person name="Coleine C."/>
            <person name="Stajich J.E."/>
            <person name="Selbmann L."/>
        </authorList>
    </citation>
    <scope>NUCLEOTIDE SEQUENCE</scope>
    <source>
        <strain evidence="1">CCFEE 5737</strain>
    </source>
</reference>
<proteinExistence type="predicted"/>
<feature type="non-terminal residue" evidence="1">
    <location>
        <position position="1"/>
    </location>
</feature>
<organism evidence="1 2">
    <name type="scientific">Coniosporium uncinatum</name>
    <dbReference type="NCBI Taxonomy" id="93489"/>
    <lineage>
        <taxon>Eukaryota</taxon>
        <taxon>Fungi</taxon>
        <taxon>Dikarya</taxon>
        <taxon>Ascomycota</taxon>
        <taxon>Pezizomycotina</taxon>
        <taxon>Dothideomycetes</taxon>
        <taxon>Dothideomycetes incertae sedis</taxon>
        <taxon>Coniosporium</taxon>
    </lineage>
</organism>
<protein>
    <submittedName>
        <fullName evidence="1">Uncharacterized protein</fullName>
    </submittedName>
</protein>
<sequence length="145" mass="15710">NSFPAQRPPTPSIHHGVVTSGSKARGLLLQQRKLQHKTTQNNTPRKGYAQHPNKTMSHQSVPDSSINKTSTSAFTSSATNPTNSTNPFQVGNEATASAVETSKQGEVEQKEQRTAGQDTLDQVSEPDEGYEEKMEAEYAKREGGA</sequence>
<evidence type="ECO:0000313" key="1">
    <source>
        <dbReference type="EMBL" id="KAK3045127.1"/>
    </source>
</evidence>
<dbReference type="EMBL" id="JAWDJW010010995">
    <property type="protein sequence ID" value="KAK3045127.1"/>
    <property type="molecule type" value="Genomic_DNA"/>
</dbReference>